<dbReference type="InterPro" id="IPR015330">
    <property type="entry name" value="DNA_primase/pol_bifunc_N"/>
</dbReference>
<evidence type="ECO:0000313" key="4">
    <source>
        <dbReference type="Proteomes" id="UP000255467"/>
    </source>
</evidence>
<keyword evidence="4" id="KW-1185">Reference proteome</keyword>
<dbReference type="AlphaFoldDB" id="A0A378YI69"/>
<feature type="domain" description="DNA primase/polymerase bifunctional N-terminal" evidence="2">
    <location>
        <begin position="20"/>
        <end position="181"/>
    </location>
</feature>
<evidence type="ECO:0000256" key="1">
    <source>
        <dbReference type="SAM" id="MobiDB-lite"/>
    </source>
</evidence>
<dbReference type="EMBL" id="UGRY01000002">
    <property type="protein sequence ID" value="SUA76862.1"/>
    <property type="molecule type" value="Genomic_DNA"/>
</dbReference>
<dbReference type="SUPFAM" id="SSF56747">
    <property type="entry name" value="Prim-pol domain"/>
    <property type="match status" value="1"/>
</dbReference>
<accession>A0A378YI69</accession>
<reference evidence="3 4" key="1">
    <citation type="submission" date="2018-06" db="EMBL/GenBank/DDBJ databases">
        <authorList>
            <consortium name="Pathogen Informatics"/>
            <person name="Doyle S."/>
        </authorList>
    </citation>
    <scope>NUCLEOTIDE SEQUENCE [LARGE SCALE GENOMIC DNA]</scope>
    <source>
        <strain evidence="3 4">NCTC1934</strain>
    </source>
</reference>
<proteinExistence type="predicted"/>
<evidence type="ECO:0000313" key="3">
    <source>
        <dbReference type="EMBL" id="SUA76862.1"/>
    </source>
</evidence>
<feature type="compositionally biased region" description="Basic and acidic residues" evidence="1">
    <location>
        <begin position="572"/>
        <end position="585"/>
    </location>
</feature>
<protein>
    <submittedName>
        <fullName evidence="3">Bifunctional DNA primase/polymerase, N-terminal</fullName>
    </submittedName>
</protein>
<dbReference type="Gene3D" id="1.10.10.10">
    <property type="entry name" value="Winged helix-like DNA-binding domain superfamily/Winged helix DNA-binding domain"/>
    <property type="match status" value="1"/>
</dbReference>
<organism evidence="3 4">
    <name type="scientific">Nocardia otitidiscaviarum</name>
    <dbReference type="NCBI Taxonomy" id="1823"/>
    <lineage>
        <taxon>Bacteria</taxon>
        <taxon>Bacillati</taxon>
        <taxon>Actinomycetota</taxon>
        <taxon>Actinomycetes</taxon>
        <taxon>Mycobacteriales</taxon>
        <taxon>Nocardiaceae</taxon>
        <taxon>Nocardia</taxon>
    </lineage>
</organism>
<dbReference type="SUPFAM" id="SSF46785">
    <property type="entry name" value="Winged helix' DNA-binding domain"/>
    <property type="match status" value="1"/>
</dbReference>
<dbReference type="InterPro" id="IPR036388">
    <property type="entry name" value="WH-like_DNA-bd_sf"/>
</dbReference>
<dbReference type="Proteomes" id="UP000255467">
    <property type="component" value="Unassembled WGS sequence"/>
</dbReference>
<dbReference type="SMART" id="SM00943">
    <property type="entry name" value="Prim-Pol"/>
    <property type="match status" value="1"/>
</dbReference>
<feature type="region of interest" description="Disordered" evidence="1">
    <location>
        <begin position="549"/>
        <end position="585"/>
    </location>
</feature>
<dbReference type="InterPro" id="IPR036390">
    <property type="entry name" value="WH_DNA-bd_sf"/>
</dbReference>
<gene>
    <name evidence="3" type="ORF">NCTC1934_02748</name>
</gene>
<name>A0A378YI69_9NOCA</name>
<sequence length="604" mass="66479">MRTGISAVTEQAASGTAAHLDFYLDRGCVVVPCQRGQKKLRRGAGDWTVEDSRTRRDELTGNAAVRNGTGGLLVVDIDAKHGGSLDLMAERFPGSTMTRTIQTVSPGENGRLGAQLIYTLPDGFRIGSGRALVSNAEGAPMIEVAAFAMLPGSRARGSDGVMRTYTVVRDVSVNSATPELLAAVEGRTLVEVDDSDMPEMKPTEARQRLDALLAQIVAAGDGQRNSVFTRYALPVARLCDLLGEDPEHELTEAYEYSGGVDSSWVRSAVRSAIRRAGDGPIGWTHLGPLAAEELLIMRTRARLAAWPGKSGASDRRVFLALVDACMDFGRMETPLSTRKLAVRAGVTRETVEASLKRLQAAGRVETVKQGEFTMRRPFLRADDTTHILSPLLVRENNYLSNNEDGSSGEGVDPLHPVWSSPKTPEGLGLDGRHGQLLDLVCAGLTTARALADHVGSRQDSIKRTLDRLTEVYLLAEIDGRYVPADNVAELADRLALELGGVEVCAYREDQYRNEEQRWDEFRQWQKIRPRWDRLTGEQWWELPDGTRIEAQAPPAPVEPPALTDDEIAALQQEHDQQQSDERRRWEDEQLLLRQFGLPNELGML</sequence>
<evidence type="ECO:0000259" key="2">
    <source>
        <dbReference type="SMART" id="SM00943"/>
    </source>
</evidence>
<dbReference type="OrthoDB" id="3218228at2"/>
<dbReference type="Pfam" id="PF09250">
    <property type="entry name" value="Prim-Pol"/>
    <property type="match status" value="1"/>
</dbReference>